<reference evidence="1 2" key="1">
    <citation type="submission" date="2018-03" db="EMBL/GenBank/DDBJ databases">
        <title>A gene transfer event suggests a long-term partnership between eustigmatophyte algae and a novel lineage of endosymbiotic bacteria.</title>
        <authorList>
            <person name="Yurchenko T."/>
            <person name="Sevcikova T."/>
            <person name="Pribyl P."/>
            <person name="El Karkouri K."/>
            <person name="Klimes V."/>
            <person name="Amaral R."/>
            <person name="Zbrankova V."/>
            <person name="Kim E."/>
            <person name="Raoult D."/>
            <person name="Santos L.M.A."/>
            <person name="Elias M."/>
        </authorList>
    </citation>
    <scope>NUCLEOTIDE SEQUENCE [LARGE SCALE GENOMIC DNA]</scope>
    <source>
        <strain evidence="1">CCALA 838</strain>
    </source>
</reference>
<name>A0A2P1P975_9RICK</name>
<keyword evidence="2" id="KW-1185">Reference proteome</keyword>
<accession>A0A2P1P975</accession>
<dbReference type="AlphaFoldDB" id="A0A2P1P975"/>
<dbReference type="Proteomes" id="UP000241762">
    <property type="component" value="Chromosome"/>
</dbReference>
<evidence type="ECO:0000313" key="2">
    <source>
        <dbReference type="Proteomes" id="UP000241762"/>
    </source>
</evidence>
<organism evidence="1 2">
    <name type="scientific">Candidatus Phycorickettsia trachydisci</name>
    <dbReference type="NCBI Taxonomy" id="2115978"/>
    <lineage>
        <taxon>Bacteria</taxon>
        <taxon>Pseudomonadati</taxon>
        <taxon>Pseudomonadota</taxon>
        <taxon>Alphaproteobacteria</taxon>
        <taxon>Rickettsiales</taxon>
        <taxon>Rickettsiaceae</taxon>
        <taxon>Candidatus Phycorickettsia</taxon>
    </lineage>
</organism>
<evidence type="ECO:0000313" key="1">
    <source>
        <dbReference type="EMBL" id="AVP87816.1"/>
    </source>
</evidence>
<dbReference type="EMBL" id="CP027845">
    <property type="protein sequence ID" value="AVP87816.1"/>
    <property type="molecule type" value="Genomic_DNA"/>
</dbReference>
<protein>
    <submittedName>
        <fullName evidence="1">Uncharacterized protein</fullName>
    </submittedName>
</protein>
<gene>
    <name evidence="1" type="ORF">phytr_8850</name>
</gene>
<sequence>MPKIDYGHSHCFLKKASNIGTAQTNAFRSFEDSATSFEIEERGRQLIYSIILLFFVFQQMGQGLICN</sequence>
<dbReference type="KEGG" id="ptc:phytr_8850"/>
<proteinExistence type="predicted"/>